<dbReference type="EMBL" id="JASNVW010000004">
    <property type="protein sequence ID" value="MDK6029079.1"/>
    <property type="molecule type" value="Genomic_DNA"/>
</dbReference>
<gene>
    <name evidence="2" type="ORF">QPL79_06855</name>
</gene>
<dbReference type="Proteomes" id="UP001529235">
    <property type="component" value="Unassembled WGS sequence"/>
</dbReference>
<name>A0ABD4Z7H0_9CREN</name>
<keyword evidence="3" id="KW-1185">Reference proteome</keyword>
<dbReference type="RefSeq" id="WP_285274066.1">
    <property type="nucleotide sequence ID" value="NZ_JASNVW010000004.1"/>
</dbReference>
<keyword evidence="1" id="KW-0812">Transmembrane</keyword>
<dbReference type="AlphaFoldDB" id="A0ABD4Z7H0"/>
<feature type="transmembrane region" description="Helical" evidence="1">
    <location>
        <begin position="308"/>
        <end position="329"/>
    </location>
</feature>
<feature type="transmembrane region" description="Helical" evidence="1">
    <location>
        <begin position="7"/>
        <end position="26"/>
    </location>
</feature>
<evidence type="ECO:0008006" key="4">
    <source>
        <dbReference type="Google" id="ProtNLM"/>
    </source>
</evidence>
<feature type="transmembrane region" description="Helical" evidence="1">
    <location>
        <begin position="380"/>
        <end position="399"/>
    </location>
</feature>
<evidence type="ECO:0000313" key="3">
    <source>
        <dbReference type="Proteomes" id="UP001529235"/>
    </source>
</evidence>
<reference evidence="2 3" key="1">
    <citation type="submission" date="2023-05" db="EMBL/GenBank/DDBJ databases">
        <title>A new hyperthermophilic archaea 'Ignisphaera cupida' sp. nov. and description of the family 'Ignisphaeraceae' fam. nov.</title>
        <authorList>
            <person name="Podosokorskaya O.A."/>
            <person name="Elcheninov A.G."/>
            <person name="Klukina A."/>
            <person name="Merkel A.Y."/>
        </authorList>
    </citation>
    <scope>NUCLEOTIDE SEQUENCE [LARGE SCALE GENOMIC DNA]</scope>
    <source>
        <strain evidence="2 3">4213-co</strain>
    </source>
</reference>
<organism evidence="2 3">
    <name type="scientific">Ignisphaera cupida</name>
    <dbReference type="NCBI Taxonomy" id="3050454"/>
    <lineage>
        <taxon>Archaea</taxon>
        <taxon>Thermoproteota</taxon>
        <taxon>Thermoprotei</taxon>
        <taxon>Desulfurococcales</taxon>
        <taxon>Desulfurococcaceae</taxon>
        <taxon>Ignisphaera</taxon>
    </lineage>
</organism>
<keyword evidence="1" id="KW-0472">Membrane</keyword>
<feature type="transmembrane region" description="Helical" evidence="1">
    <location>
        <begin position="350"/>
        <end position="374"/>
    </location>
</feature>
<protein>
    <recommendedName>
        <fullName evidence="4">ABC transporter permease</fullName>
    </recommendedName>
</protein>
<accession>A0ABD4Z7H0</accession>
<proteinExistence type="predicted"/>
<evidence type="ECO:0000256" key="1">
    <source>
        <dbReference type="SAM" id="Phobius"/>
    </source>
</evidence>
<evidence type="ECO:0000313" key="2">
    <source>
        <dbReference type="EMBL" id="MDK6029079.1"/>
    </source>
</evidence>
<keyword evidence="1" id="KW-1133">Transmembrane helix</keyword>
<comment type="caution">
    <text evidence="2">The sequence shown here is derived from an EMBL/GenBank/DDBJ whole genome shotgun (WGS) entry which is preliminary data.</text>
</comment>
<sequence length="531" mass="59494">MAITLEVTFFALIGVVILFIISMLLIKHLKGLVEEDILRIPVFVSPVTKIVKLIFFNIIRSAEAILIIIALLLISFSTAYSSTYLYSSTEMNVSHIPKVYNVLLISNRYVNNTEEINEDISLISQGFVKIVQLFNGLVIEQENKSYYLLPLLIKCYINKSTVIDIDYMCKLIRHGNVAIIDEKSEVDFNTITIKNQRFELRKVNLSNIANVEILPGIYLFHSLGIIGGSPILVSSTNVIIFPDNRNLFENLCEGGCDVKTILLIRDSNTSRYMEHINELLKYFEIVAIRHNNKVIVYSPNLIPSSKTIIGIGISLFFSLIFSISVSGGLAEKINQISQKLTLSGITHNMLSSSLAMVMIITFLIFFTPILALVLLNRVSAISLVTYLLSAILSTMVIMVRASMGLKTRGAKISVKSSISISVPTELNVNEFRIELERSFSADDFFLLTELETIEATPSNIEIRVELMYKKSLSSIITVEIYGEKSNGIWSYNILVDVWSLEEMSVHENVKLASMALSKVQGIVIKCITKSQ</sequence>
<feature type="transmembrane region" description="Helical" evidence="1">
    <location>
        <begin position="65"/>
        <end position="86"/>
    </location>
</feature>